<gene>
    <name evidence="2" type="ORF">GCM10011531_09870</name>
</gene>
<evidence type="ECO:0000313" key="2">
    <source>
        <dbReference type="EMBL" id="GFZ81668.1"/>
    </source>
</evidence>
<proteinExistence type="predicted"/>
<evidence type="ECO:0000313" key="3">
    <source>
        <dbReference type="Proteomes" id="UP000598120"/>
    </source>
</evidence>
<comment type="caution">
    <text evidence="2">The sequence shown here is derived from an EMBL/GenBank/DDBJ whole genome shotgun (WGS) entry which is preliminary data.</text>
</comment>
<keyword evidence="3" id="KW-1185">Reference proteome</keyword>
<name>A0A8J2XG22_9FLAO</name>
<dbReference type="EMBL" id="BMIC01000001">
    <property type="protein sequence ID" value="GFZ81668.1"/>
    <property type="molecule type" value="Genomic_DNA"/>
</dbReference>
<feature type="compositionally biased region" description="Acidic residues" evidence="1">
    <location>
        <begin position="1"/>
        <end position="20"/>
    </location>
</feature>
<sequence length="45" mass="4707">MSGIEEEANKEDDPKDDGENGSDGIGNVIDRILDATDLGKKGCGQ</sequence>
<reference evidence="2 3" key="1">
    <citation type="journal article" date="2014" name="Int. J. Syst. Evol. Microbiol.">
        <title>Complete genome sequence of Corynebacterium casei LMG S-19264T (=DSM 44701T), isolated from a smear-ripened cheese.</title>
        <authorList>
            <consortium name="US DOE Joint Genome Institute (JGI-PGF)"/>
            <person name="Walter F."/>
            <person name="Albersmeier A."/>
            <person name="Kalinowski J."/>
            <person name="Ruckert C."/>
        </authorList>
    </citation>
    <scope>NUCLEOTIDE SEQUENCE [LARGE SCALE GENOMIC DNA]</scope>
    <source>
        <strain evidence="2 3">CGMCC 1.15295</strain>
    </source>
</reference>
<evidence type="ECO:0000256" key="1">
    <source>
        <dbReference type="SAM" id="MobiDB-lite"/>
    </source>
</evidence>
<dbReference type="Proteomes" id="UP000598120">
    <property type="component" value="Unassembled WGS sequence"/>
</dbReference>
<protein>
    <submittedName>
        <fullName evidence="2">Uncharacterized protein</fullName>
    </submittedName>
</protein>
<organism evidence="2 3">
    <name type="scientific">Aquaticitalea lipolytica</name>
    <dbReference type="NCBI Taxonomy" id="1247562"/>
    <lineage>
        <taxon>Bacteria</taxon>
        <taxon>Pseudomonadati</taxon>
        <taxon>Bacteroidota</taxon>
        <taxon>Flavobacteriia</taxon>
        <taxon>Flavobacteriales</taxon>
        <taxon>Flavobacteriaceae</taxon>
        <taxon>Aquaticitalea</taxon>
    </lineage>
</organism>
<accession>A0A8J2XG22</accession>
<dbReference type="AlphaFoldDB" id="A0A8J2XG22"/>
<feature type="region of interest" description="Disordered" evidence="1">
    <location>
        <begin position="1"/>
        <end position="28"/>
    </location>
</feature>